<protein>
    <submittedName>
        <fullName evidence="5">VirB4 family type IV secretion system protein</fullName>
    </submittedName>
</protein>
<dbReference type="RefSeq" id="WP_379772470.1">
    <property type="nucleotide sequence ID" value="NZ_JBHSMZ010000014.1"/>
</dbReference>
<dbReference type="EMBL" id="JBHSMZ010000014">
    <property type="protein sequence ID" value="MFC5550216.1"/>
    <property type="molecule type" value="Genomic_DNA"/>
</dbReference>
<evidence type="ECO:0000313" key="6">
    <source>
        <dbReference type="Proteomes" id="UP001596086"/>
    </source>
</evidence>
<feature type="domain" description="CagE TrbE VirB component of type IV transporter system central" evidence="4">
    <location>
        <begin position="338"/>
        <end position="415"/>
    </location>
</feature>
<dbReference type="InterPro" id="IPR051162">
    <property type="entry name" value="T4SS_component"/>
</dbReference>
<name>A0ABW0RZH1_9BURK</name>
<feature type="domain" description="CagE TrbE VirB component of type IV transporter system central" evidence="4">
    <location>
        <begin position="211"/>
        <end position="294"/>
    </location>
</feature>
<comment type="caution">
    <text evidence="5">The sequence shown here is derived from an EMBL/GenBank/DDBJ whole genome shotgun (WGS) entry which is preliminary data.</text>
</comment>
<evidence type="ECO:0000259" key="4">
    <source>
        <dbReference type="Pfam" id="PF03135"/>
    </source>
</evidence>
<accession>A0ABW0RZH1</accession>
<keyword evidence="2" id="KW-0547">Nucleotide-binding</keyword>
<evidence type="ECO:0000313" key="5">
    <source>
        <dbReference type="EMBL" id="MFC5550216.1"/>
    </source>
</evidence>
<organism evidence="5 6">
    <name type="scientific">Massilia aerilata</name>
    <dbReference type="NCBI Taxonomy" id="453817"/>
    <lineage>
        <taxon>Bacteria</taxon>
        <taxon>Pseudomonadati</taxon>
        <taxon>Pseudomonadota</taxon>
        <taxon>Betaproteobacteria</taxon>
        <taxon>Burkholderiales</taxon>
        <taxon>Oxalobacteraceae</taxon>
        <taxon>Telluria group</taxon>
        <taxon>Massilia</taxon>
    </lineage>
</organism>
<comment type="similarity">
    <text evidence="1">Belongs to the TrbE/VirB4 family.</text>
</comment>
<dbReference type="PANTHER" id="PTHR30121">
    <property type="entry name" value="UNCHARACTERIZED PROTEIN YJGR-RELATED"/>
    <property type="match status" value="1"/>
</dbReference>
<dbReference type="Proteomes" id="UP001596086">
    <property type="component" value="Unassembled WGS sequence"/>
</dbReference>
<dbReference type="PANTHER" id="PTHR30121:SF12">
    <property type="entry name" value="TYPE IV SECRETION SYSTEM PROTEIN CAGE"/>
    <property type="match status" value="1"/>
</dbReference>
<dbReference type="InterPro" id="IPR018145">
    <property type="entry name" value="CagE_TrbE_VirB_cntrl_dom"/>
</dbReference>
<reference evidence="6" key="1">
    <citation type="journal article" date="2019" name="Int. J. Syst. Evol. Microbiol.">
        <title>The Global Catalogue of Microorganisms (GCM) 10K type strain sequencing project: providing services to taxonomists for standard genome sequencing and annotation.</title>
        <authorList>
            <consortium name="The Broad Institute Genomics Platform"/>
            <consortium name="The Broad Institute Genome Sequencing Center for Infectious Disease"/>
            <person name="Wu L."/>
            <person name="Ma J."/>
        </authorList>
    </citation>
    <scope>NUCLEOTIDE SEQUENCE [LARGE SCALE GENOMIC DNA]</scope>
    <source>
        <strain evidence="6">CGMCC 4.5798</strain>
    </source>
</reference>
<dbReference type="InterPro" id="IPR027417">
    <property type="entry name" value="P-loop_NTPase"/>
</dbReference>
<dbReference type="SUPFAM" id="SSF52540">
    <property type="entry name" value="P-loop containing nucleoside triphosphate hydrolases"/>
    <property type="match status" value="1"/>
</dbReference>
<sequence>MLKIKFREEDEADVHPLQALCPWINHVTPGLVLNKDGSLLAAFQYRGVDPDDLFDAQVDSYTEQMQKVFSRFDSRVTAWWIVDKRRDTSYVPGDFQNDTAAELDEIYSERFKAGRHFSTSYTLYLLFTGSTGTDKFFDRVARIQSETGVAVTSALMSALKESLSGRQAFARDVGTLRDNIISFERLIAGFKNAVPLKLQRLEDNDFTSALGAVLNRASNPTKMQKPAGALLDAYLPRNYVAAGPDLIKFEGSQRSTFVGVIGIKGWPSVTTPMLFETLAAMDMEMTICQIVRFLDPGESAATIDPAIAYYHLTQYGLITHAIAKASGNEPETKPGKESMLYACREAQERIGADGITYAYLAMSVFVYGDTKGDLKRSCDRVVTNLENNQFTADRERINAMPAFAALLPGQWATQSRYDLVSVENVADACPIYTMDEGRREHAFFSKQVFRKQVPQMAVFGNRYGGRFNFSSHVDQVGHMLIIAPTGNGKSTFVNFCLSQFQRYGAGVRTIVFDRNRSCEVVTKLHGGQHIDLKKRSTRLNPLAMMRDGTEDGRTWVREFILRRFAEGGFVASTEDRQNLDNALEQLSLGDGPVSMSRLAVLVSRRLEAELAEWLQGRPYGMFDNEVDDLSLSTWTTIEMSSILSVDRIARAFIDLVFRKIFTQLDGTPTFIYIEEASFLVNDPRFAPIIDEWLKAIRSRNGFLWMSIQSPESVTNAEMSASILDNIYSFLLLHNKKIETHRHHYRNNFGFEDHQIDMIAELQPKRDYLLVQDGHTRVMTTEFTPAALAYLRSEKAVLNVFDKHAAANEPGWQKDYLNEVRSM</sequence>
<proteinExistence type="inferred from homology"/>
<evidence type="ECO:0000256" key="2">
    <source>
        <dbReference type="ARBA" id="ARBA00022741"/>
    </source>
</evidence>
<evidence type="ECO:0000256" key="3">
    <source>
        <dbReference type="ARBA" id="ARBA00022840"/>
    </source>
</evidence>
<dbReference type="Pfam" id="PF03135">
    <property type="entry name" value="CagE_TrbE_VirB"/>
    <property type="match status" value="2"/>
</dbReference>
<keyword evidence="6" id="KW-1185">Reference proteome</keyword>
<dbReference type="Gene3D" id="3.40.50.300">
    <property type="entry name" value="P-loop containing nucleotide triphosphate hydrolases"/>
    <property type="match status" value="2"/>
</dbReference>
<evidence type="ECO:0000256" key="1">
    <source>
        <dbReference type="ARBA" id="ARBA00006512"/>
    </source>
</evidence>
<gene>
    <name evidence="5" type="ORF">ACFPO9_17005</name>
</gene>
<keyword evidence="3" id="KW-0067">ATP-binding</keyword>